<sequence>MLEELLRPLLAASKITAAQRDRWCLVPEARHADLLRLVRIDVSTRDKRGRAMRATGLSNAAVAARATLDELQPVIAFQENFAERMRRMILSEIAQYAAWEAGAPEAVGAVPGWREQDAIRKRFARTGIRPVSA</sequence>
<evidence type="ECO:0000313" key="1">
    <source>
        <dbReference type="EMBL" id="GLS69935.1"/>
    </source>
</evidence>
<comment type="caution">
    <text evidence="1">The sequence shown here is derived from an EMBL/GenBank/DDBJ whole genome shotgun (WGS) entry which is preliminary data.</text>
</comment>
<protein>
    <submittedName>
        <fullName evidence="1">Uncharacterized protein</fullName>
    </submittedName>
</protein>
<dbReference type="EMBL" id="BSPL01000013">
    <property type="protein sequence ID" value="GLS69935.1"/>
    <property type="molecule type" value="Genomic_DNA"/>
</dbReference>
<name>A0AA37TAX1_9HYPH</name>
<keyword evidence="2" id="KW-1185">Reference proteome</keyword>
<organism evidence="1 2">
    <name type="scientific">Methylobacterium tardum</name>
    <dbReference type="NCBI Taxonomy" id="374432"/>
    <lineage>
        <taxon>Bacteria</taxon>
        <taxon>Pseudomonadati</taxon>
        <taxon>Pseudomonadota</taxon>
        <taxon>Alphaproteobacteria</taxon>
        <taxon>Hyphomicrobiales</taxon>
        <taxon>Methylobacteriaceae</taxon>
        <taxon>Methylobacterium</taxon>
    </lineage>
</organism>
<dbReference type="AlphaFoldDB" id="A0AA37TAX1"/>
<proteinExistence type="predicted"/>
<accession>A0AA37TAX1</accession>
<dbReference type="Proteomes" id="UP001157440">
    <property type="component" value="Unassembled WGS sequence"/>
</dbReference>
<reference evidence="2" key="1">
    <citation type="journal article" date="2019" name="Int. J. Syst. Evol. Microbiol.">
        <title>The Global Catalogue of Microorganisms (GCM) 10K type strain sequencing project: providing services to taxonomists for standard genome sequencing and annotation.</title>
        <authorList>
            <consortium name="The Broad Institute Genomics Platform"/>
            <consortium name="The Broad Institute Genome Sequencing Center for Infectious Disease"/>
            <person name="Wu L."/>
            <person name="Ma J."/>
        </authorList>
    </citation>
    <scope>NUCLEOTIDE SEQUENCE [LARGE SCALE GENOMIC DNA]</scope>
    <source>
        <strain evidence="2">NBRC 103632</strain>
    </source>
</reference>
<evidence type="ECO:0000313" key="2">
    <source>
        <dbReference type="Proteomes" id="UP001157440"/>
    </source>
</evidence>
<gene>
    <name evidence="1" type="ORF">GCM10007890_19480</name>
</gene>